<dbReference type="GO" id="GO:0044545">
    <property type="term" value="C:NSL complex"/>
    <property type="evidence" value="ECO:0007669"/>
    <property type="project" value="TreeGrafter"/>
</dbReference>
<evidence type="ECO:0000256" key="15">
    <source>
        <dbReference type="SAM" id="MobiDB-lite"/>
    </source>
</evidence>
<reference evidence="18" key="1">
    <citation type="submission" date="2025-08" db="UniProtKB">
        <authorList>
            <consortium name="RefSeq"/>
        </authorList>
    </citation>
    <scope>IDENTIFICATION</scope>
    <source>
        <tissue evidence="18">Whole organism</tissue>
    </source>
</reference>
<dbReference type="AlphaFoldDB" id="A0A8B7NX00"/>
<evidence type="ECO:0000256" key="7">
    <source>
        <dbReference type="ARBA" id="ARBA00022853"/>
    </source>
</evidence>
<keyword evidence="14" id="KW-0175">Coiled coil</keyword>
<dbReference type="InterPro" id="IPR025927">
    <property type="entry name" value="Znf_KANL2-like"/>
</dbReference>
<evidence type="ECO:0000256" key="5">
    <source>
        <dbReference type="ARBA" id="ARBA00022553"/>
    </source>
</evidence>
<evidence type="ECO:0000256" key="2">
    <source>
        <dbReference type="ARBA" id="ARBA00004173"/>
    </source>
</evidence>
<feature type="region of interest" description="Disordered" evidence="15">
    <location>
        <begin position="200"/>
        <end position="219"/>
    </location>
</feature>
<keyword evidence="17" id="KW-1185">Reference proteome</keyword>
<dbReference type="GO" id="GO:0005634">
    <property type="term" value="C:nucleus"/>
    <property type="evidence" value="ECO:0007669"/>
    <property type="project" value="UniProtKB-SubCell"/>
</dbReference>
<evidence type="ECO:0000256" key="13">
    <source>
        <dbReference type="ARBA" id="ARBA00093543"/>
    </source>
</evidence>
<feature type="coiled-coil region" evidence="14">
    <location>
        <begin position="121"/>
        <end position="148"/>
    </location>
</feature>
<dbReference type="InterPro" id="IPR026316">
    <property type="entry name" value="NSL2"/>
</dbReference>
<dbReference type="GeneID" id="108674851"/>
<keyword evidence="8" id="KW-0496">Mitochondrion</keyword>
<keyword evidence="9" id="KW-0539">Nucleus</keyword>
<evidence type="ECO:0000259" key="16">
    <source>
        <dbReference type="Pfam" id="PF13891"/>
    </source>
</evidence>
<dbReference type="Pfam" id="PF13891">
    <property type="entry name" value="zf-C3HC3H_KANSL2"/>
    <property type="match status" value="1"/>
</dbReference>
<dbReference type="GO" id="GO:0006325">
    <property type="term" value="P:chromatin organization"/>
    <property type="evidence" value="ECO:0007669"/>
    <property type="project" value="UniProtKB-KW"/>
</dbReference>
<feature type="domain" description="KANL2-like probable zinc-finger" evidence="16">
    <location>
        <begin position="229"/>
        <end position="285"/>
    </location>
</feature>
<feature type="region of interest" description="Disordered" evidence="15">
    <location>
        <begin position="293"/>
        <end position="313"/>
    </location>
</feature>
<dbReference type="KEGG" id="hazt:108674851"/>
<dbReference type="CTD" id="43529"/>
<name>A0A8B7NX00_HYAAZ</name>
<comment type="subunit">
    <text evidence="13">Component of the NSL complex at least composed of KAT8/MOF, KANSL1, KANSL2, KANSL3, MCRS1, PHF20, OGT1/OGT, WDR5 and HCFC1.</text>
</comment>
<dbReference type="GO" id="GO:0005739">
    <property type="term" value="C:mitochondrion"/>
    <property type="evidence" value="ECO:0007669"/>
    <property type="project" value="UniProtKB-SubCell"/>
</dbReference>
<evidence type="ECO:0000256" key="4">
    <source>
        <dbReference type="ARBA" id="ARBA00022499"/>
    </source>
</evidence>
<accession>A0A8B7NX00</accession>
<evidence type="ECO:0000256" key="8">
    <source>
        <dbReference type="ARBA" id="ARBA00023128"/>
    </source>
</evidence>
<organism evidence="17 18">
    <name type="scientific">Hyalella azteca</name>
    <name type="common">Amphipod</name>
    <dbReference type="NCBI Taxonomy" id="294128"/>
    <lineage>
        <taxon>Eukaryota</taxon>
        <taxon>Metazoa</taxon>
        <taxon>Ecdysozoa</taxon>
        <taxon>Arthropoda</taxon>
        <taxon>Crustacea</taxon>
        <taxon>Multicrustacea</taxon>
        <taxon>Malacostraca</taxon>
        <taxon>Eumalacostraca</taxon>
        <taxon>Peracarida</taxon>
        <taxon>Amphipoda</taxon>
        <taxon>Senticaudata</taxon>
        <taxon>Talitrida</taxon>
        <taxon>Talitroidea</taxon>
        <taxon>Hyalellidae</taxon>
        <taxon>Hyalella</taxon>
    </lineage>
</organism>
<sequence>MNNGTKNFKIHKENALTLLERLSHHESVTQSGNSLIQTPDANKVAWRNTPDVHCFSVENQNDEDEELLSQYSKDKLLGGDSDVESGGDSDLETLQSAGIWTDVETVKVHLAHLNKLKSAYLDEFSYLHQELRENRQQYLEEVAAEHQSLTRIHSQPKDTVEEQQIYTQLKALRGYRRHHGRQALLRAAYLEKRASKLANNSESAATISKDRGSSSTKSNKHCCLYSQGSWKCGDPAIPLAKYCVKHILEDPHQQLYRVCGVVEGGSEPCVSPIIPLPHLPTCLYHTPVPPPDQLNKTAAEEASASSGDPPVLTLTDDSASVLVLPDADNIKDSTASSVTETPAVS</sequence>
<evidence type="ECO:0000256" key="11">
    <source>
        <dbReference type="ARBA" id="ARBA00033378"/>
    </source>
</evidence>
<evidence type="ECO:0000256" key="14">
    <source>
        <dbReference type="SAM" id="Coils"/>
    </source>
</evidence>
<dbReference type="OrthoDB" id="677315at2759"/>
<dbReference type="PANTHER" id="PTHR13453">
    <property type="entry name" value="KAT8 REGULATORY NSL COMPLEX SUBUNIT 2"/>
    <property type="match status" value="1"/>
</dbReference>
<evidence type="ECO:0000256" key="6">
    <source>
        <dbReference type="ARBA" id="ARBA00022843"/>
    </source>
</evidence>
<evidence type="ECO:0000256" key="3">
    <source>
        <dbReference type="ARBA" id="ARBA00015508"/>
    </source>
</evidence>
<evidence type="ECO:0000256" key="10">
    <source>
        <dbReference type="ARBA" id="ARBA00032947"/>
    </source>
</evidence>
<keyword evidence="6" id="KW-0832">Ubl conjugation</keyword>
<proteinExistence type="predicted"/>
<evidence type="ECO:0000256" key="1">
    <source>
        <dbReference type="ARBA" id="ARBA00004123"/>
    </source>
</evidence>
<dbReference type="RefSeq" id="XP_018018324.1">
    <property type="nucleotide sequence ID" value="XM_018162835.2"/>
</dbReference>
<comment type="subcellular location">
    <subcellularLocation>
        <location evidence="2">Mitochondrion</location>
    </subcellularLocation>
    <subcellularLocation>
        <location evidence="1">Nucleus</location>
    </subcellularLocation>
</comment>
<dbReference type="PANTHER" id="PTHR13453:SF1">
    <property type="entry name" value="KAT8 REGULATORY NSL COMPLEX SUBUNIT 2"/>
    <property type="match status" value="1"/>
</dbReference>
<dbReference type="Proteomes" id="UP000694843">
    <property type="component" value="Unplaced"/>
</dbReference>
<keyword evidence="5" id="KW-0597">Phosphoprotein</keyword>
<evidence type="ECO:0000313" key="18">
    <source>
        <dbReference type="RefSeq" id="XP_018018324.1"/>
    </source>
</evidence>
<comment type="function">
    <text evidence="12">Non-catalytic component of the NSL histone acetyltransferase complex, a multiprotein complex that mediates histone H4 acetylation at 'Lys-5'- and 'Lys-8' (H4K5ac and H4K8ac) at transcription start sites and promotes transcription initiation. Required for NSL complex stability and for transcription of intraciliary transport genes in both ciliated and non-ciliated cells by regulating histone H4 acetylation at 'Lys-5'- and 'Lys-12' (H4K5ac and H4K12ac). This is necessary for cilium assembly in ciliated cells and for organization of the microtubule cytoskeleton in non-ciliated cells. Required within the NSL complex to maintain nuclear architecture stability by promoting KAT8-mediated acetylation of lamin LMNA.</text>
</comment>
<keyword evidence="7" id="KW-0156">Chromatin regulator</keyword>
<protein>
    <recommendedName>
        <fullName evidence="3">KAT8 regulatory NSL complex subunit 2</fullName>
    </recommendedName>
    <alternativeName>
        <fullName evidence="11">NSL complex protein NSL2</fullName>
    </alternativeName>
    <alternativeName>
        <fullName evidence="10">Non-specific lethal 2 homolog</fullName>
    </alternativeName>
</protein>
<evidence type="ECO:0000256" key="9">
    <source>
        <dbReference type="ARBA" id="ARBA00023242"/>
    </source>
</evidence>
<gene>
    <name evidence="18" type="primary">LOC108674851</name>
</gene>
<evidence type="ECO:0000313" key="17">
    <source>
        <dbReference type="Proteomes" id="UP000694843"/>
    </source>
</evidence>
<evidence type="ECO:0000256" key="12">
    <source>
        <dbReference type="ARBA" id="ARBA00093359"/>
    </source>
</evidence>
<keyword evidence="4" id="KW-1017">Isopeptide bond</keyword>